<gene>
    <name evidence="2" type="ORF">LLW17_08605</name>
</gene>
<evidence type="ECO:0000256" key="1">
    <source>
        <dbReference type="SAM" id="SignalP"/>
    </source>
</evidence>
<keyword evidence="1" id="KW-0732">Signal</keyword>
<comment type="caution">
    <text evidence="2">The sequence shown here is derived from an EMBL/GenBank/DDBJ whole genome shotgun (WGS) entry which is preliminary data.</text>
</comment>
<organism evidence="2 3">
    <name type="scientific">Leeuwenhoekiella parthenopeia</name>
    <dbReference type="NCBI Taxonomy" id="2890320"/>
    <lineage>
        <taxon>Bacteria</taxon>
        <taxon>Pseudomonadati</taxon>
        <taxon>Bacteroidota</taxon>
        <taxon>Flavobacteriia</taxon>
        <taxon>Flavobacteriales</taxon>
        <taxon>Flavobacteriaceae</taxon>
        <taxon>Leeuwenhoekiella</taxon>
    </lineage>
</organism>
<dbReference type="EMBL" id="JAJGMW010000009">
    <property type="protein sequence ID" value="MCC4212775.1"/>
    <property type="molecule type" value="Genomic_DNA"/>
</dbReference>
<evidence type="ECO:0000313" key="3">
    <source>
        <dbReference type="Proteomes" id="UP001197770"/>
    </source>
</evidence>
<feature type="signal peptide" evidence="1">
    <location>
        <begin position="1"/>
        <end position="24"/>
    </location>
</feature>
<dbReference type="RefSeq" id="WP_228229847.1">
    <property type="nucleotide sequence ID" value="NZ_JAJGMW010000009.1"/>
</dbReference>
<feature type="chain" id="PRO_5046899040" evidence="1">
    <location>
        <begin position="25"/>
        <end position="308"/>
    </location>
</feature>
<accession>A0ABS8GS27</accession>
<proteinExistence type="predicted"/>
<name>A0ABS8GS27_9FLAO</name>
<dbReference type="Proteomes" id="UP001197770">
    <property type="component" value="Unassembled WGS sequence"/>
</dbReference>
<dbReference type="InterPro" id="IPR019861">
    <property type="entry name" value="PorP/SprF_Bacteroidetes"/>
</dbReference>
<dbReference type="NCBIfam" id="TIGR03519">
    <property type="entry name" value="T9SS_PorP_fam"/>
    <property type="match status" value="1"/>
</dbReference>
<dbReference type="Pfam" id="PF11751">
    <property type="entry name" value="PorP_SprF"/>
    <property type="match status" value="1"/>
</dbReference>
<keyword evidence="3" id="KW-1185">Reference proteome</keyword>
<evidence type="ECO:0000313" key="2">
    <source>
        <dbReference type="EMBL" id="MCC4212775.1"/>
    </source>
</evidence>
<sequence length="308" mass="34601">MIFKIKTNIVLVFGFISFVFEISAQQNPNYTQYMYNTMTINPAYVGSTDYLNITADYKNQLTGIDGAPETNNVGIESPVTYNVGLGLNITRDVLGPIEDVNIDGNFSYSLQVGVDTYLAFGLKAGFRILNVDFTKGIYENPNDPAFMNNIDNEFLGILGAGTYLYTDKWYLGLSTPNFFSQEYFDEEDTRVETEEMSIFLIGGYIFDIGSRTKFKPAVLFDYVQGAPLRTNLSANFLLYEKLTLGLAYSMDASVGALAGFQITDSIFIGYAYEYNTSDFNQYNDGSHELLIKFSLARKRGATYSPRFF</sequence>
<protein>
    <submittedName>
        <fullName evidence="2">Type IX secretion system membrane protein PorP/SprF</fullName>
    </submittedName>
</protein>
<reference evidence="2 3" key="1">
    <citation type="submission" date="2021-11" db="EMBL/GenBank/DDBJ databases">
        <title>Seasonal and diel survey of microbial diversity of the Tyrrhenian coast.</title>
        <authorList>
            <person name="Gattoni G."/>
            <person name="Corral P."/>
        </authorList>
    </citation>
    <scope>NUCLEOTIDE SEQUENCE [LARGE SCALE GENOMIC DNA]</scope>
    <source>
        <strain evidence="2 3">Mr9</strain>
    </source>
</reference>